<name>A0ABR4I347_9EURO</name>
<dbReference type="PANTHER" id="PTHR12452">
    <property type="entry name" value="42-9-9 PROTEIN-RELATED"/>
    <property type="match status" value="1"/>
</dbReference>
<evidence type="ECO:0000313" key="4">
    <source>
        <dbReference type="Proteomes" id="UP001610335"/>
    </source>
</evidence>
<dbReference type="Pfam" id="PF06110">
    <property type="entry name" value="TXD17-like_Trx"/>
    <property type="match status" value="1"/>
</dbReference>
<dbReference type="InterPro" id="IPR010357">
    <property type="entry name" value="TXNDC17_dom"/>
</dbReference>
<evidence type="ECO:0000256" key="1">
    <source>
        <dbReference type="ARBA" id="ARBA00008987"/>
    </source>
</evidence>
<protein>
    <recommendedName>
        <fullName evidence="2">Thioredoxin domain-containing protein</fullName>
    </recommendedName>
</protein>
<proteinExistence type="inferred from homology"/>
<dbReference type="InterPro" id="IPR045108">
    <property type="entry name" value="TXNDC17-like"/>
</dbReference>
<reference evidence="3 4" key="1">
    <citation type="submission" date="2024-07" db="EMBL/GenBank/DDBJ databases">
        <title>Section-level genome sequencing and comparative genomics of Aspergillus sections Usti and Cavernicolus.</title>
        <authorList>
            <consortium name="Lawrence Berkeley National Laboratory"/>
            <person name="Nybo J.L."/>
            <person name="Vesth T.C."/>
            <person name="Theobald S."/>
            <person name="Frisvad J.C."/>
            <person name="Larsen T.O."/>
            <person name="Kjaerboelling I."/>
            <person name="Rothschild-Mancinelli K."/>
            <person name="Lyhne E.K."/>
            <person name="Kogle M.E."/>
            <person name="Barry K."/>
            <person name="Clum A."/>
            <person name="Na H."/>
            <person name="Ledsgaard L."/>
            <person name="Lin J."/>
            <person name="Lipzen A."/>
            <person name="Kuo A."/>
            <person name="Riley R."/>
            <person name="Mondo S."/>
            <person name="LaButti K."/>
            <person name="Haridas S."/>
            <person name="Pangalinan J."/>
            <person name="Salamov A.A."/>
            <person name="Simmons B.A."/>
            <person name="Magnuson J.K."/>
            <person name="Chen J."/>
            <person name="Drula E."/>
            <person name="Henrissat B."/>
            <person name="Wiebenga A."/>
            <person name="Lubbers R.J."/>
            <person name="Gomes A.C."/>
            <person name="Makela M.R."/>
            <person name="Stajich J."/>
            <person name="Grigoriev I.V."/>
            <person name="Mortensen U.H."/>
            <person name="De vries R.P."/>
            <person name="Baker S.E."/>
            <person name="Andersen M.R."/>
        </authorList>
    </citation>
    <scope>NUCLEOTIDE SEQUENCE [LARGE SCALE GENOMIC DNA]</scope>
    <source>
        <strain evidence="3 4">CBS 600.67</strain>
    </source>
</reference>
<gene>
    <name evidence="3" type="ORF">BDW59DRAFT_149738</name>
</gene>
<dbReference type="PANTHER" id="PTHR12452:SF0">
    <property type="entry name" value="THIOREDOXIN DOMAIN-CONTAINING PROTEIN 17"/>
    <property type="match status" value="1"/>
</dbReference>
<evidence type="ECO:0000313" key="3">
    <source>
        <dbReference type="EMBL" id="KAL2822172.1"/>
    </source>
</evidence>
<sequence>MPVLTDFTLPTSPLTLALPATPNAVFFISFHASPDPTTGKPWCPDVVAALPHLNEVFSAAHKPQVAFVDVGLRPEWKDLSNVYRTKWNVSFVPTLARYERVDGEVKEVGRLVEGEILDRARLNKFVGGELAKI</sequence>
<dbReference type="SUPFAM" id="SSF52833">
    <property type="entry name" value="Thioredoxin-like"/>
    <property type="match status" value="1"/>
</dbReference>
<feature type="domain" description="Thioredoxin" evidence="2">
    <location>
        <begin position="25"/>
        <end position="101"/>
    </location>
</feature>
<keyword evidence="4" id="KW-1185">Reference proteome</keyword>
<organism evidence="3 4">
    <name type="scientific">Aspergillus cavernicola</name>
    <dbReference type="NCBI Taxonomy" id="176166"/>
    <lineage>
        <taxon>Eukaryota</taxon>
        <taxon>Fungi</taxon>
        <taxon>Dikarya</taxon>
        <taxon>Ascomycota</taxon>
        <taxon>Pezizomycotina</taxon>
        <taxon>Eurotiomycetes</taxon>
        <taxon>Eurotiomycetidae</taxon>
        <taxon>Eurotiales</taxon>
        <taxon>Aspergillaceae</taxon>
        <taxon>Aspergillus</taxon>
        <taxon>Aspergillus subgen. Nidulantes</taxon>
    </lineage>
</organism>
<evidence type="ECO:0000259" key="2">
    <source>
        <dbReference type="Pfam" id="PF06110"/>
    </source>
</evidence>
<dbReference type="Proteomes" id="UP001610335">
    <property type="component" value="Unassembled WGS sequence"/>
</dbReference>
<dbReference type="InterPro" id="IPR036249">
    <property type="entry name" value="Thioredoxin-like_sf"/>
</dbReference>
<accession>A0ABR4I347</accession>
<comment type="caution">
    <text evidence="3">The sequence shown here is derived from an EMBL/GenBank/DDBJ whole genome shotgun (WGS) entry which is preliminary data.</text>
</comment>
<dbReference type="Gene3D" id="3.40.30.10">
    <property type="entry name" value="Glutaredoxin"/>
    <property type="match status" value="1"/>
</dbReference>
<dbReference type="EMBL" id="JBFXLS010000060">
    <property type="protein sequence ID" value="KAL2822172.1"/>
    <property type="molecule type" value="Genomic_DNA"/>
</dbReference>
<comment type="similarity">
    <text evidence="1">Belongs to the thioredoxin family.</text>
</comment>